<reference evidence="1 2" key="1">
    <citation type="submission" date="2024-08" db="EMBL/GenBank/DDBJ databases">
        <title>Insights into the chromosomal genome structure of Flemingia macrophylla.</title>
        <authorList>
            <person name="Ding Y."/>
            <person name="Zhao Y."/>
            <person name="Bi W."/>
            <person name="Wu M."/>
            <person name="Zhao G."/>
            <person name="Gong Y."/>
            <person name="Li W."/>
            <person name="Zhang P."/>
        </authorList>
    </citation>
    <scope>NUCLEOTIDE SEQUENCE [LARGE SCALE GENOMIC DNA]</scope>
    <source>
        <strain evidence="1">DYQJB</strain>
        <tissue evidence="1">Leaf</tissue>
    </source>
</reference>
<proteinExistence type="predicted"/>
<dbReference type="EMBL" id="JBGMDY010000008">
    <property type="protein sequence ID" value="KAL2326084.1"/>
    <property type="molecule type" value="Genomic_DNA"/>
</dbReference>
<evidence type="ECO:0000313" key="2">
    <source>
        <dbReference type="Proteomes" id="UP001603857"/>
    </source>
</evidence>
<evidence type="ECO:0000313" key="1">
    <source>
        <dbReference type="EMBL" id="KAL2326084.1"/>
    </source>
</evidence>
<name>A0ABD1LRE3_9FABA</name>
<protein>
    <submittedName>
        <fullName evidence="1">Uncharacterized protein</fullName>
    </submittedName>
</protein>
<organism evidence="1 2">
    <name type="scientific">Flemingia macrophylla</name>
    <dbReference type="NCBI Taxonomy" id="520843"/>
    <lineage>
        <taxon>Eukaryota</taxon>
        <taxon>Viridiplantae</taxon>
        <taxon>Streptophyta</taxon>
        <taxon>Embryophyta</taxon>
        <taxon>Tracheophyta</taxon>
        <taxon>Spermatophyta</taxon>
        <taxon>Magnoliopsida</taxon>
        <taxon>eudicotyledons</taxon>
        <taxon>Gunneridae</taxon>
        <taxon>Pentapetalae</taxon>
        <taxon>rosids</taxon>
        <taxon>fabids</taxon>
        <taxon>Fabales</taxon>
        <taxon>Fabaceae</taxon>
        <taxon>Papilionoideae</taxon>
        <taxon>50 kb inversion clade</taxon>
        <taxon>NPAAA clade</taxon>
        <taxon>indigoferoid/millettioid clade</taxon>
        <taxon>Phaseoleae</taxon>
        <taxon>Flemingia</taxon>
    </lineage>
</organism>
<keyword evidence="2" id="KW-1185">Reference proteome</keyword>
<gene>
    <name evidence="1" type="ORF">Fmac_025142</name>
</gene>
<comment type="caution">
    <text evidence="1">The sequence shown here is derived from an EMBL/GenBank/DDBJ whole genome shotgun (WGS) entry which is preliminary data.</text>
</comment>
<dbReference type="Proteomes" id="UP001603857">
    <property type="component" value="Unassembled WGS sequence"/>
</dbReference>
<sequence>MVLVDIQASVTDRCLLSSDHEKYFMVEKISQDNLISFKEIREKSPEKWPLERPIYRIRSLALGRQALLDVVAGAPSPFRRCRQGSVKDELTRLVAQSQGVLLEYRDRDGIPNEYRDEDGFYQTRIRPTPLHPYSKVIQIMFRNLLPNRALGIFFCTGFLYSLLHPIHNILRFPPICPSHQQQCKRFSQPQQPSQAMVKLLFLSAGDEVQTLGTWHDRLHKWREILRKERFVEQLNSLNAKHVVEFDMKEVENSLRKDVAEKATRSSPKDETIFVETNLKKSVLQTLKR</sequence>
<accession>A0ABD1LRE3</accession>
<dbReference type="AlphaFoldDB" id="A0ABD1LRE3"/>